<accession>A0A1S4B3K1</accession>
<evidence type="ECO:0000256" key="4">
    <source>
        <dbReference type="ARBA" id="ARBA00023163"/>
    </source>
</evidence>
<reference evidence="7" key="1">
    <citation type="submission" date="2025-08" db="UniProtKB">
        <authorList>
            <consortium name="RefSeq"/>
        </authorList>
    </citation>
    <scope>IDENTIFICATION</scope>
</reference>
<organism evidence="7">
    <name type="scientific">Nicotiana tabacum</name>
    <name type="common">Common tobacco</name>
    <dbReference type="NCBI Taxonomy" id="4097"/>
    <lineage>
        <taxon>Eukaryota</taxon>
        <taxon>Viridiplantae</taxon>
        <taxon>Streptophyta</taxon>
        <taxon>Embryophyta</taxon>
        <taxon>Tracheophyta</taxon>
        <taxon>Spermatophyta</taxon>
        <taxon>Magnoliopsida</taxon>
        <taxon>eudicotyledons</taxon>
        <taxon>Gunneridae</taxon>
        <taxon>Pentapetalae</taxon>
        <taxon>asterids</taxon>
        <taxon>lamiids</taxon>
        <taxon>Solanales</taxon>
        <taxon>Solanaceae</taxon>
        <taxon>Nicotianoideae</taxon>
        <taxon>Nicotianeae</taxon>
        <taxon>Nicotiana</taxon>
    </lineage>
</organism>
<proteinExistence type="predicted"/>
<dbReference type="STRING" id="4097.A0A1S4B3K1"/>
<keyword evidence="3" id="KW-0238">DNA-binding</keyword>
<dbReference type="Gene3D" id="2.170.150.80">
    <property type="entry name" value="NAC domain"/>
    <property type="match status" value="1"/>
</dbReference>
<evidence type="ECO:0000313" key="7">
    <source>
        <dbReference type="RefSeq" id="XP_016483421.1"/>
    </source>
</evidence>
<dbReference type="KEGG" id="nta:107804104"/>
<evidence type="ECO:0000256" key="5">
    <source>
        <dbReference type="ARBA" id="ARBA00023242"/>
    </source>
</evidence>
<dbReference type="FunFam" id="2.170.150.80:FF:000002">
    <property type="entry name" value="Nac domain-containing protein 86"/>
    <property type="match status" value="1"/>
</dbReference>
<evidence type="ECO:0000256" key="1">
    <source>
        <dbReference type="ARBA" id="ARBA00004123"/>
    </source>
</evidence>
<dbReference type="GO" id="GO:0005634">
    <property type="term" value="C:nucleus"/>
    <property type="evidence" value="ECO:0007669"/>
    <property type="project" value="UniProtKB-SubCell"/>
</dbReference>
<dbReference type="PANTHER" id="PTHR31744:SF230">
    <property type="entry name" value="NAC DOMAIN-CONTAINING PROTEIN"/>
    <property type="match status" value="1"/>
</dbReference>
<dbReference type="PANTHER" id="PTHR31744">
    <property type="entry name" value="PROTEIN CUP-SHAPED COTYLEDON 2-RELATED"/>
    <property type="match status" value="1"/>
</dbReference>
<protein>
    <submittedName>
        <fullName evidence="7">NAC domain-containing protein 105-like</fullName>
    </submittedName>
</protein>
<dbReference type="AlphaFoldDB" id="A0A1S4B3K1"/>
<dbReference type="InterPro" id="IPR003441">
    <property type="entry name" value="NAC-dom"/>
</dbReference>
<name>A0A1S4B3K1_TOBAC</name>
<dbReference type="OrthoDB" id="1919458at2759"/>
<dbReference type="OMA" id="IDINHAC"/>
<dbReference type="SMR" id="A0A1S4B3K1"/>
<keyword evidence="5" id="KW-0539">Nucleus</keyword>
<dbReference type="SUPFAM" id="SSF101941">
    <property type="entry name" value="NAC domain"/>
    <property type="match status" value="1"/>
</dbReference>
<sequence length="405" mass="47039">MNSFSHVPPGFRFHPTDEELVDYYLRKKITSRRIDLGVINDVDLYKIEPWDLQELCRIGTEEQNEWYFFSHKDKKYPTGTRTNRATAAGFWKATGRDKAIYSKHDLIGMRKTLVFYKGRAPNGQKSDWIMHEYRLETDPNGAPQASYSTFYSFKPYALHVFLVDHMQSPPKKIKPITSLNKLLSQMIVWTCAILFPFHFIQPQEEGWVVCRVFKKRIATMRKESEHESPIWYDHDQVSFMDSPKQQHSQSGLTYHYPNYPCKKELDTLHYQIPPPPHHHHQQQFLQLPLLESPKFLPPPPCSSMPVFAINVNNHVHQYGNNNNISTNTNELAGDDQVMDWRVLDKFVASQLSQEEVSKENDYSNTLQGAADDSNLNMVRNLNKQLEAATENTSTASSSSQIDLWK</sequence>
<dbReference type="RefSeq" id="XP_016483421.1">
    <property type="nucleotide sequence ID" value="XM_016627935.1"/>
</dbReference>
<dbReference type="PaxDb" id="4097-A0A1S4B3K1"/>
<dbReference type="InterPro" id="IPR036093">
    <property type="entry name" value="NAC_dom_sf"/>
</dbReference>
<feature type="domain" description="NAC" evidence="6">
    <location>
        <begin position="7"/>
        <end position="215"/>
    </location>
</feature>
<evidence type="ECO:0000256" key="3">
    <source>
        <dbReference type="ARBA" id="ARBA00023125"/>
    </source>
</evidence>
<keyword evidence="2" id="KW-0805">Transcription regulation</keyword>
<dbReference type="Pfam" id="PF02365">
    <property type="entry name" value="NAM"/>
    <property type="match status" value="1"/>
</dbReference>
<evidence type="ECO:0000259" key="6">
    <source>
        <dbReference type="PROSITE" id="PS51005"/>
    </source>
</evidence>
<dbReference type="GO" id="GO:0006355">
    <property type="term" value="P:regulation of DNA-templated transcription"/>
    <property type="evidence" value="ECO:0007669"/>
    <property type="project" value="InterPro"/>
</dbReference>
<dbReference type="PROSITE" id="PS51005">
    <property type="entry name" value="NAC"/>
    <property type="match status" value="1"/>
</dbReference>
<gene>
    <name evidence="7" type="primary">LOC107804104</name>
</gene>
<evidence type="ECO:0000256" key="2">
    <source>
        <dbReference type="ARBA" id="ARBA00023015"/>
    </source>
</evidence>
<keyword evidence="4" id="KW-0804">Transcription</keyword>
<dbReference type="GO" id="GO:0003677">
    <property type="term" value="F:DNA binding"/>
    <property type="evidence" value="ECO:0007669"/>
    <property type="project" value="UniProtKB-KW"/>
</dbReference>
<comment type="subcellular location">
    <subcellularLocation>
        <location evidence="1">Nucleus</location>
    </subcellularLocation>
</comment>